<evidence type="ECO:0000256" key="12">
    <source>
        <dbReference type="ARBA" id="ARBA00023200"/>
    </source>
</evidence>
<dbReference type="GO" id="GO:0006508">
    <property type="term" value="P:proteolysis"/>
    <property type="evidence" value="ECO:0007669"/>
    <property type="project" value="UniProtKB-KW"/>
</dbReference>
<feature type="compositionally biased region" description="Acidic residues" evidence="14">
    <location>
        <begin position="2487"/>
        <end position="2513"/>
    </location>
</feature>
<feature type="compositionally biased region" description="Pro residues" evidence="14">
    <location>
        <begin position="489"/>
        <end position="564"/>
    </location>
</feature>
<dbReference type="InterPro" id="IPR006928">
    <property type="entry name" value="Herpes_teg_USP"/>
</dbReference>
<feature type="compositionally biased region" description="Basic and acidic residues" evidence="14">
    <location>
        <begin position="362"/>
        <end position="379"/>
    </location>
</feature>
<evidence type="ECO:0000256" key="11">
    <source>
        <dbReference type="ARBA" id="ARBA00022876"/>
    </source>
</evidence>
<evidence type="ECO:0000256" key="2">
    <source>
        <dbReference type="ARBA" id="ARBA00022580"/>
    </source>
</evidence>
<dbReference type="GO" id="GO:0039693">
    <property type="term" value="P:viral DNA genome replication"/>
    <property type="evidence" value="ECO:0007669"/>
    <property type="project" value="InterPro"/>
</dbReference>
<organism evidence="15 16">
    <name type="scientific">Testudinid alphaherpesvirus 3</name>
    <dbReference type="NCBI Taxonomy" id="2560801"/>
    <lineage>
        <taxon>Viruses</taxon>
        <taxon>Duplodnaviria</taxon>
        <taxon>Heunggongvirae</taxon>
        <taxon>Peploviricota</taxon>
        <taxon>Herviviricetes</taxon>
        <taxon>Herpesvirales</taxon>
        <taxon>Orthoherpesviridae</taxon>
        <taxon>Alphaherpesvirinae</taxon>
        <taxon>Scutavirus</taxon>
        <taxon>Scutavirus testudinidalpha3</taxon>
    </lineage>
</organism>
<keyword evidence="3" id="KW-0945">Host-virus interaction</keyword>
<gene>
    <name evidence="15" type="primary">UL36</name>
</gene>
<evidence type="ECO:0000256" key="10">
    <source>
        <dbReference type="ARBA" id="ARBA00022844"/>
    </source>
</evidence>
<dbReference type="SUPFAM" id="SSF54001">
    <property type="entry name" value="Cysteine proteinases"/>
    <property type="match status" value="1"/>
</dbReference>
<dbReference type="InterPro" id="IPR005210">
    <property type="entry name" value="Herpes_LT_deneddylase"/>
</dbReference>
<evidence type="ECO:0000256" key="6">
    <source>
        <dbReference type="ARBA" id="ARBA00022737"/>
    </source>
</evidence>
<name>A0A0M3LD20_9ALPH</name>
<evidence type="ECO:0000256" key="7">
    <source>
        <dbReference type="ARBA" id="ARBA00022786"/>
    </source>
</evidence>
<dbReference type="SUPFAM" id="SSF81995">
    <property type="entry name" value="beta-sandwich domain of Sec23/24"/>
    <property type="match status" value="1"/>
</dbReference>
<evidence type="ECO:0000256" key="8">
    <source>
        <dbReference type="ARBA" id="ARBA00022801"/>
    </source>
</evidence>
<dbReference type="EMBL" id="KM924293">
    <property type="protein sequence ID" value="AIU39349.1"/>
    <property type="molecule type" value="Genomic_DNA"/>
</dbReference>
<keyword evidence="1" id="KW-1048">Host nucleus</keyword>
<evidence type="ECO:0000256" key="9">
    <source>
        <dbReference type="ARBA" id="ARBA00022807"/>
    </source>
</evidence>
<accession>A0A0M3LD20</accession>
<keyword evidence="6" id="KW-0677">Repeat</keyword>
<keyword evidence="10" id="KW-0946">Virion</keyword>
<feature type="region of interest" description="Disordered" evidence="14">
    <location>
        <begin position="2482"/>
        <end position="2513"/>
    </location>
</feature>
<feature type="region of interest" description="Disordered" evidence="14">
    <location>
        <begin position="294"/>
        <end position="564"/>
    </location>
</feature>
<dbReference type="Pfam" id="PF03586">
    <property type="entry name" value="Herpes_UL36"/>
    <property type="match status" value="1"/>
</dbReference>
<dbReference type="Gene3D" id="3.90.70.120">
    <property type="match status" value="1"/>
</dbReference>
<keyword evidence="5" id="KW-0645">Protease</keyword>
<keyword evidence="9" id="KW-0788">Thiol protease</keyword>
<keyword evidence="11" id="KW-1127">Modulation of host ubiquitin pathway by viral deubiquitinase</keyword>
<feature type="coiled-coil region" evidence="13">
    <location>
        <begin position="1621"/>
        <end position="1655"/>
    </location>
</feature>
<dbReference type="GO" id="GO:0008234">
    <property type="term" value="F:cysteine-type peptidase activity"/>
    <property type="evidence" value="ECO:0007669"/>
    <property type="project" value="UniProtKB-KW"/>
</dbReference>
<feature type="compositionally biased region" description="Basic and acidic residues" evidence="14">
    <location>
        <begin position="304"/>
        <end position="317"/>
    </location>
</feature>
<dbReference type="Pfam" id="PF04843">
    <property type="entry name" value="Herpes_teg_N"/>
    <property type="match status" value="1"/>
</dbReference>
<evidence type="ECO:0000313" key="16">
    <source>
        <dbReference type="Proteomes" id="UP000240599"/>
    </source>
</evidence>
<keyword evidence="13" id="KW-0175">Coiled coil</keyword>
<evidence type="ECO:0000256" key="1">
    <source>
        <dbReference type="ARBA" id="ARBA00022562"/>
    </source>
</evidence>
<dbReference type="Proteomes" id="UP000240599">
    <property type="component" value="Segment"/>
</dbReference>
<feature type="compositionally biased region" description="Polar residues" evidence="14">
    <location>
        <begin position="318"/>
        <end position="341"/>
    </location>
</feature>
<dbReference type="PROSITE" id="PS51521">
    <property type="entry name" value="HTUSP"/>
    <property type="match status" value="1"/>
</dbReference>
<feature type="coiled-coil region" evidence="13">
    <location>
        <begin position="1235"/>
        <end position="1262"/>
    </location>
</feature>
<dbReference type="GO" id="GO:0019784">
    <property type="term" value="F:deNEDDylase activity"/>
    <property type="evidence" value="ECO:0007669"/>
    <property type="project" value="InterPro"/>
</dbReference>
<keyword evidence="7" id="KW-0833">Ubl conjugation pathway</keyword>
<keyword evidence="2" id="KW-0920">Virion tegument</keyword>
<proteinExistence type="predicted"/>
<feature type="coiled-coil region" evidence="13">
    <location>
        <begin position="1063"/>
        <end position="1090"/>
    </location>
</feature>
<reference evidence="15 16" key="1">
    <citation type="journal article" date="2015" name="J. Virol.">
        <title>The Genome of a Tortoise Herpesvirus (Testudinid Herpesvirus 3) Has a Novel Structure and Contains a Large Region That Is Not Required for Replication In Vitro or Virulence In Vivo.</title>
        <authorList>
            <person name="Gandar F."/>
            <person name="Wilkie G.S."/>
            <person name="Gatherer D."/>
            <person name="Kerr K."/>
            <person name="Marlier D."/>
            <person name="Diez M."/>
            <person name="Marschang R.E."/>
            <person name="Mast J."/>
            <person name="Dewals B.G."/>
            <person name="Davison A.J."/>
            <person name="Vanderplasschen A.F."/>
        </authorList>
    </citation>
    <scope>NUCLEOTIDE SEQUENCE [LARGE SCALE GENOMIC DNA]</scope>
    <source>
        <strain evidence="15 16">4295/7R</strain>
    </source>
</reference>
<dbReference type="GO" id="GO:0044423">
    <property type="term" value="C:virion component"/>
    <property type="evidence" value="ECO:0007669"/>
    <property type="project" value="UniProtKB-KW"/>
</dbReference>
<evidence type="ECO:0000256" key="13">
    <source>
        <dbReference type="SAM" id="Coils"/>
    </source>
</evidence>
<keyword evidence="8" id="KW-0378">Hydrolase</keyword>
<dbReference type="GO" id="GO:0039648">
    <property type="term" value="P:symbiont-mediated perturbation of host ubiquitin-like protein modification"/>
    <property type="evidence" value="ECO:0007669"/>
    <property type="project" value="UniProtKB-KW"/>
</dbReference>
<dbReference type="InterPro" id="IPR038765">
    <property type="entry name" value="Papain-like_cys_pep_sf"/>
</dbReference>
<evidence type="ECO:0000256" key="5">
    <source>
        <dbReference type="ARBA" id="ARBA00022670"/>
    </source>
</evidence>
<evidence type="ECO:0000256" key="14">
    <source>
        <dbReference type="SAM" id="MobiDB-lite"/>
    </source>
</evidence>
<keyword evidence="4" id="KW-1130">Modulation of host ubiquitin pathway by virus</keyword>
<protein>
    <submittedName>
        <fullName evidence="15">Large tegument protein</fullName>
    </submittedName>
</protein>
<evidence type="ECO:0000256" key="4">
    <source>
        <dbReference type="ARBA" id="ARBA00022662"/>
    </source>
</evidence>
<sequence length="2628" mass="294885">MADGRPALSGEWGELLAYSRVNQGDPVFGSNSGVQCVINSVVFLRSIYLYGLKSVLSREAITTILHQGSAIFTAVSTDGRYLLCDEIPLFISTGGITTIGAISKSYGNMPIIGDSGALGVEGLVMANGYEFVEIIKSRSAHPLDYIVAIIGKSAIALYRDNDFVFIFEPHGYKDSGAFVSRIYLNQLYSFLLSYGSESQYNAVFVYFALTKTDNPEAYPLHMLRNYITEKYGAVDAVPELQRNIQVRIALQLQQPKTKRTLDEYIQRAVRLQQGKRKTNLPLLVSNEALDDITRSSSRNRAKSSRREASGPKTHDMESTTAPSSTIKSPTQSDYTMESSTPRGRKRTDPISPSTPSAIPRSKLKESPKDAPIKHPRSDEPTSPPAKIVPRIPHDTDAEKVTTPPVRLPTKDKKGKSKQSIVQPPSTLGPETPTNQTQKLRKTSPGHASTPLIKAKEPSQSPVVYPVPVPTKPSSEAPDDKPIKVKRHPPPPQVVHPPPPPQVVHPPPPPQVVHPPPPPQVVHPPPPPQVVHPPPPPQVVHPPPPPQVVHPPPPPQVVHPPPPPQVVDAPLVPRPIPAANIIAPLDSDGEIANTISRWGRLDVSPRLNSLSDSVRRQTDKLSALPVLTSKSKLSNIDDDMASATARRLVNQAVCFMIENGICTIRDTESPMVDVIRAINNMDGIKNNYPNMVDFLTNTELHMDSINEHAHKLGQLKDDTNESGHVLYSKVNTVMKKLLDRTENFLADMKKNTIMNPSIPPKERIDTFKHGLEPYVSGHTNLLYMADTPSGVNVMDFVSGTSRALSDARNQEEDIIRAMVMIITEIINTAAAAVSGNGGFIPVLLDRFPTQLPHDMSQIFRLNDNFKQLISLVKDRTRHHLTKYDAIIKYSITASKNNNSKFTLSRSMYDPLYEYVRNLTAIDLQFQQLQQLCHNQIQFIPFTGLPEVVVLMGLMQVDVNIDDQAGLEFWIERIYQAGTDGFLPNQAKNIADIRAINAAYTESVISEQTLSKISDDMQTTRGILANYDGDYDTAKNALRAMLASVNSEKDKITTPETKNTLAGYEKELQSQLTHIEKEAQQKKAEEDQLLSRLRGMLKPTTNFSGLLSSRDVLSDMRRARKDPEAILVAHPDIRNSLALDIEELIITYGRFARKWTTEPIEGLSRPFVEMINFLQLQNDLHGEMVFFNDFADEFVVLLIAVTDSPSETILQTLIDKISAIIPSITSIADGADKSNRLSFLDDVLDKARNKLDAIRKAKRKEEIDSTLDRLISETGDIQNQLKAYPSKDLYNDAFKKLTEVEDAIGDLNMTEDERLAADKKLGNLKKRETDITKGYNDWETKVQLELANSEFEAYAANVKSVLAQSVEYKTFPVSEYSKIEQNAPIFRSHSGFAALAQPANKMIDTNTSVILNNVRRFFEFNPYKPGNSPENIPIPLMTDIQWARDMNIILPHLSGAFGVAVMKAKEVISLYSMIFETLNRSGNRINYYDVIHQYQHSLRTLDELKTLVPFYLTSYREFVAARQTFQQIEADVLDARNKIDHLGDNIIQQAHEVVTKDQAIAKMTEIKKTKYENDKIATMKVALMNIEPKVFQGTAYFEYVTQTLAAVENLIKLLEGDSNKVIAEKVTTAIQHLQNIIDEHTDRDRAAEMALAELKRKLLIDAPASIKKALQEAISYEELVGLWTNQLKDLETKKGLRANQLKPLVEWLEATYVPLEQYKLKDSSKPCPMIGHQSRLNALATRVNNAMLLDNEIQALVSTAGDKFEALKLAFKEAELGPNEHSNAVAAVTEALAAITTLIDITKSELYPLIETVTETKVQVAIDKKKDIMSIEAALTLTGRGISEADSFFKNAPSLFSYRDIRAGLKRATDLLGETGLLPKWKKAEFKPYIALLNLRSNFYQAYGNMNIITIDNIVVKYEPPKAETKFIDLRAAKYCSLNDKSVLDVRRHQSNYDTIGPVYLTSDSSVLEYTMCYPTVAEKLVDLTYINGDRLTDITTNSGDRTLSAELANILITSMIVTEYQENYTHGIISEGFVFYYTNYVNNKQWTEPIQNYTIVNMMLYTLIIHSVFLDEHATLLISSERGKLTIKQGNSKIISLTLKELISLLIMAFPHHIRYCASLSYVKQVEYIMKTLFPLIDLGAKTWVVGSLNTTQTKRGLPIDRTGARSNSMFGIIKNEWIKLPTPDTFQKLLEDWLKISNYNNVVKELIHRTNKGSGFQSLLFAIAFNCIPANILNLLWTGLRPVTQNEPYSLADYYHHRVLTGHKYLRTEATAIDIQTKQYDGLYHSDQSVITYTMQQKYTQLQINAFDMALFSIILGVPMVIGTLTKDPLGAGNIEFCRLLSDLRVGDKTFDIMLQSVDFSLEFMKQIGVDYNLIENACLTAQINPLVALLSHRGLKDISPALVLVDESNDVIDILMENTTIPELVFNIAPEQIADVRIPSNLNLNHFPDTVSPSDPLFANFINQPLAFDIPVDEILNIRPRYSDEREPEEVTIELESDSSAESEYESGVDQEDFDDADEFQSELPDDTKFIEWDMDFNSHPSPNLNESVILSLPVSPTEPRDRDDTYELYQDLLTNINQGGESMKFHALLKRSLQKLIDRFEDIRTYLQRKTNSLLLDIQRIKLMLD</sequence>
<evidence type="ECO:0000313" key="15">
    <source>
        <dbReference type="EMBL" id="AIU39349.1"/>
    </source>
</evidence>
<evidence type="ECO:0000256" key="3">
    <source>
        <dbReference type="ARBA" id="ARBA00022581"/>
    </source>
</evidence>
<keyword evidence="12" id="KW-1035">Host cytoplasm</keyword>